<dbReference type="InterPro" id="IPR045028">
    <property type="entry name" value="DinG/Rad3-like"/>
</dbReference>
<name>A0A9D3LX33_ANGAN</name>
<keyword evidence="1" id="KW-0547">Nucleotide-binding</keyword>
<organism evidence="6 7">
    <name type="scientific">Anguilla anguilla</name>
    <name type="common">European freshwater eel</name>
    <name type="synonym">Muraena anguilla</name>
    <dbReference type="NCBI Taxonomy" id="7936"/>
    <lineage>
        <taxon>Eukaryota</taxon>
        <taxon>Metazoa</taxon>
        <taxon>Chordata</taxon>
        <taxon>Craniata</taxon>
        <taxon>Vertebrata</taxon>
        <taxon>Euteleostomi</taxon>
        <taxon>Actinopterygii</taxon>
        <taxon>Neopterygii</taxon>
        <taxon>Teleostei</taxon>
        <taxon>Anguilliformes</taxon>
        <taxon>Anguillidae</taxon>
        <taxon>Anguilla</taxon>
    </lineage>
</organism>
<dbReference type="PANTHER" id="PTHR11472">
    <property type="entry name" value="DNA REPAIR DEAD HELICASE RAD3/XP-D SUBFAMILY MEMBER"/>
    <property type="match status" value="1"/>
</dbReference>
<dbReference type="Proteomes" id="UP001044222">
    <property type="component" value="Chromosome 13"/>
</dbReference>
<evidence type="ECO:0000256" key="3">
    <source>
        <dbReference type="ARBA" id="ARBA00022840"/>
    </source>
</evidence>
<gene>
    <name evidence="6" type="ORF">ANANG_G00231930</name>
</gene>
<protein>
    <recommendedName>
        <fullName evidence="5">Helicase ATP-binding domain-containing protein</fullName>
    </recommendedName>
</protein>
<dbReference type="PROSITE" id="PS51193">
    <property type="entry name" value="HELICASE_ATP_BIND_2"/>
    <property type="match status" value="1"/>
</dbReference>
<evidence type="ECO:0000256" key="2">
    <source>
        <dbReference type="ARBA" id="ARBA00022801"/>
    </source>
</evidence>
<keyword evidence="7" id="KW-1185">Reference proteome</keyword>
<keyword evidence="3" id="KW-0067">ATP-binding</keyword>
<feature type="compositionally biased region" description="Pro residues" evidence="4">
    <location>
        <begin position="125"/>
        <end position="136"/>
    </location>
</feature>
<comment type="caution">
    <text evidence="6">The sequence shown here is derived from an EMBL/GenBank/DDBJ whole genome shotgun (WGS) entry which is preliminary data.</text>
</comment>
<dbReference type="GO" id="GO:0006289">
    <property type="term" value="P:nucleotide-excision repair"/>
    <property type="evidence" value="ECO:0007669"/>
    <property type="project" value="TreeGrafter"/>
</dbReference>
<feature type="region of interest" description="Disordered" evidence="4">
    <location>
        <begin position="214"/>
        <end position="251"/>
    </location>
</feature>
<dbReference type="GO" id="GO:0005634">
    <property type="term" value="C:nucleus"/>
    <property type="evidence" value="ECO:0007669"/>
    <property type="project" value="TreeGrafter"/>
</dbReference>
<feature type="region of interest" description="Disordered" evidence="4">
    <location>
        <begin position="121"/>
        <end position="168"/>
    </location>
</feature>
<proteinExistence type="predicted"/>
<feature type="compositionally biased region" description="Low complexity" evidence="4">
    <location>
        <begin position="230"/>
        <end position="244"/>
    </location>
</feature>
<dbReference type="Gene3D" id="3.40.50.300">
    <property type="entry name" value="P-loop containing nucleotide triphosphate hydrolases"/>
    <property type="match status" value="1"/>
</dbReference>
<dbReference type="InterPro" id="IPR014013">
    <property type="entry name" value="Helic_SF1/SF2_ATP-bd_DinG/Rad3"/>
</dbReference>
<dbReference type="GO" id="GO:1990918">
    <property type="term" value="P:double-strand break repair involved in meiotic recombination"/>
    <property type="evidence" value="ECO:0007669"/>
    <property type="project" value="TreeGrafter"/>
</dbReference>
<reference evidence="6" key="1">
    <citation type="submission" date="2021-01" db="EMBL/GenBank/DDBJ databases">
        <title>A chromosome-scale assembly of European eel, Anguilla anguilla.</title>
        <authorList>
            <person name="Henkel C."/>
            <person name="Jong-Raadsen S.A."/>
            <person name="Dufour S."/>
            <person name="Weltzien F.-A."/>
            <person name="Palstra A.P."/>
            <person name="Pelster B."/>
            <person name="Spaink H.P."/>
            <person name="Van Den Thillart G.E."/>
            <person name="Jansen H."/>
            <person name="Zahm M."/>
            <person name="Klopp C."/>
            <person name="Cedric C."/>
            <person name="Louis A."/>
            <person name="Berthelot C."/>
            <person name="Parey E."/>
            <person name="Roest Crollius H."/>
            <person name="Montfort J."/>
            <person name="Robinson-Rechavi M."/>
            <person name="Bucao C."/>
            <person name="Bouchez O."/>
            <person name="Gislard M."/>
            <person name="Lluch J."/>
            <person name="Milhes M."/>
            <person name="Lampietro C."/>
            <person name="Lopez Roques C."/>
            <person name="Donnadieu C."/>
            <person name="Braasch I."/>
            <person name="Desvignes T."/>
            <person name="Postlethwait J."/>
            <person name="Bobe J."/>
            <person name="Guiguen Y."/>
            <person name="Dirks R."/>
        </authorList>
    </citation>
    <scope>NUCLEOTIDE SEQUENCE</scope>
    <source>
        <strain evidence="6">Tag_6206</strain>
        <tissue evidence="6">Liver</tissue>
    </source>
</reference>
<dbReference type="GO" id="GO:0016787">
    <property type="term" value="F:hydrolase activity"/>
    <property type="evidence" value="ECO:0007669"/>
    <property type="project" value="UniProtKB-KW"/>
</dbReference>
<evidence type="ECO:0000256" key="1">
    <source>
        <dbReference type="ARBA" id="ARBA00022741"/>
    </source>
</evidence>
<dbReference type="SUPFAM" id="SSF52540">
    <property type="entry name" value="P-loop containing nucleoside triphosphate hydrolases"/>
    <property type="match status" value="1"/>
</dbReference>
<dbReference type="InterPro" id="IPR027417">
    <property type="entry name" value="P-loop_NTPase"/>
</dbReference>
<keyword evidence="2" id="KW-0378">Hydrolase</keyword>
<dbReference type="EMBL" id="JAFIRN010000013">
    <property type="protein sequence ID" value="KAG5836755.1"/>
    <property type="molecule type" value="Genomic_DNA"/>
</dbReference>
<dbReference type="PANTHER" id="PTHR11472:SF47">
    <property type="entry name" value="FANCONI ANEMIA GROUP J PROTEIN"/>
    <property type="match status" value="1"/>
</dbReference>
<sequence>MVKLKIGNNVNKSTNPVSTVVCPAVTMAAPSVEYTIGGVKIGFPCKAYPSQLAMMNSIVRGLNHGQHCLLESPTGSGKSLALLCSALAWQQAQHAKAQEDASPKEAGKKPDMTTPCQCTCHATPPRIPSVPEPRPPVVDLTTPDKKRRGAAADTPPEEYTPRRSSLASRLAQKVQASLAAEDDDDFLPDRKRVRTPAADQKGRKLRCLERGVVYLDDESGARARSPGPEPGARSSAARPRQGPSRPRPPAL</sequence>
<dbReference type="GO" id="GO:0003678">
    <property type="term" value="F:DNA helicase activity"/>
    <property type="evidence" value="ECO:0007669"/>
    <property type="project" value="TreeGrafter"/>
</dbReference>
<evidence type="ECO:0000256" key="4">
    <source>
        <dbReference type="SAM" id="MobiDB-lite"/>
    </source>
</evidence>
<accession>A0A9D3LX33</accession>
<evidence type="ECO:0000313" key="7">
    <source>
        <dbReference type="Proteomes" id="UP001044222"/>
    </source>
</evidence>
<dbReference type="GO" id="GO:0005524">
    <property type="term" value="F:ATP binding"/>
    <property type="evidence" value="ECO:0007669"/>
    <property type="project" value="UniProtKB-KW"/>
</dbReference>
<feature type="domain" description="Helicase ATP-binding" evidence="5">
    <location>
        <begin position="37"/>
        <end position="251"/>
    </location>
</feature>
<dbReference type="AlphaFoldDB" id="A0A9D3LX33"/>
<evidence type="ECO:0000259" key="5">
    <source>
        <dbReference type="PROSITE" id="PS51193"/>
    </source>
</evidence>
<evidence type="ECO:0000313" key="6">
    <source>
        <dbReference type="EMBL" id="KAG5836755.1"/>
    </source>
</evidence>